<dbReference type="NCBIfam" id="TIGR01730">
    <property type="entry name" value="RND_mfp"/>
    <property type="match status" value="1"/>
</dbReference>
<evidence type="ECO:0000259" key="5">
    <source>
        <dbReference type="Pfam" id="PF25954"/>
    </source>
</evidence>
<dbReference type="RefSeq" id="WP_128442745.1">
    <property type="nucleotide sequence ID" value="NZ_SBIP01000002.1"/>
</dbReference>
<evidence type="ECO:0000256" key="3">
    <source>
        <dbReference type="SAM" id="SignalP"/>
    </source>
</evidence>
<keyword evidence="2" id="KW-0175">Coiled coil</keyword>
<dbReference type="EMBL" id="SBIP01000002">
    <property type="protein sequence ID" value="RWX78768.1"/>
    <property type="molecule type" value="Genomic_DNA"/>
</dbReference>
<evidence type="ECO:0000313" key="6">
    <source>
        <dbReference type="EMBL" id="RWX78768.1"/>
    </source>
</evidence>
<protein>
    <submittedName>
        <fullName evidence="6">Efflux RND transporter periplasmic adaptor subunit</fullName>
    </submittedName>
</protein>
<reference evidence="6 7" key="1">
    <citation type="submission" date="2019-01" db="EMBL/GenBank/DDBJ databases">
        <title>The draft genome of Rhizobium sp. 24NR.</title>
        <authorList>
            <person name="Liu L."/>
            <person name="Liang L."/>
            <person name="Shi S."/>
            <person name="Xu L."/>
            <person name="Wang X."/>
            <person name="Li L."/>
            <person name="Zhang X."/>
        </authorList>
    </citation>
    <scope>NUCLEOTIDE SEQUENCE [LARGE SCALE GENOMIC DNA]</scope>
    <source>
        <strain evidence="6 7">24NR</strain>
    </source>
</reference>
<organism evidence="6 7">
    <name type="scientific">Neorhizobium lilium</name>
    <dbReference type="NCBI Taxonomy" id="2503024"/>
    <lineage>
        <taxon>Bacteria</taxon>
        <taxon>Pseudomonadati</taxon>
        <taxon>Pseudomonadota</taxon>
        <taxon>Alphaproteobacteria</taxon>
        <taxon>Hyphomicrobiales</taxon>
        <taxon>Rhizobiaceae</taxon>
        <taxon>Rhizobium/Agrobacterium group</taxon>
        <taxon>Neorhizobium</taxon>
    </lineage>
</organism>
<dbReference type="SUPFAM" id="SSF111369">
    <property type="entry name" value="HlyD-like secretion proteins"/>
    <property type="match status" value="1"/>
</dbReference>
<dbReference type="PANTHER" id="PTHR30469:SF15">
    <property type="entry name" value="HLYD FAMILY OF SECRETION PROTEINS"/>
    <property type="match status" value="1"/>
</dbReference>
<comment type="caution">
    <text evidence="6">The sequence shown here is derived from an EMBL/GenBank/DDBJ whole genome shotgun (WGS) entry which is preliminary data.</text>
</comment>
<feature type="signal peptide" evidence="3">
    <location>
        <begin position="1"/>
        <end position="19"/>
    </location>
</feature>
<dbReference type="GO" id="GO:0015562">
    <property type="term" value="F:efflux transmembrane transporter activity"/>
    <property type="evidence" value="ECO:0007669"/>
    <property type="project" value="TreeGrafter"/>
</dbReference>
<dbReference type="PANTHER" id="PTHR30469">
    <property type="entry name" value="MULTIDRUG RESISTANCE PROTEIN MDTA"/>
    <property type="match status" value="1"/>
</dbReference>
<dbReference type="InterPro" id="IPR058792">
    <property type="entry name" value="Beta-barrel_RND_2"/>
</dbReference>
<dbReference type="Gene3D" id="2.40.420.20">
    <property type="match status" value="1"/>
</dbReference>
<evidence type="ECO:0000256" key="1">
    <source>
        <dbReference type="ARBA" id="ARBA00009477"/>
    </source>
</evidence>
<dbReference type="InterPro" id="IPR058625">
    <property type="entry name" value="MdtA-like_BSH"/>
</dbReference>
<feature type="domain" description="CusB-like beta-barrel" evidence="5">
    <location>
        <begin position="206"/>
        <end position="276"/>
    </location>
</feature>
<dbReference type="Pfam" id="PF25954">
    <property type="entry name" value="Beta-barrel_RND_2"/>
    <property type="match status" value="1"/>
</dbReference>
<dbReference type="OrthoDB" id="9813967at2"/>
<name>A0A444LIB6_9HYPH</name>
<accession>A0A444LIB6</accession>
<feature type="domain" description="Multidrug resistance protein MdtA-like barrel-sandwich hybrid" evidence="4">
    <location>
        <begin position="62"/>
        <end position="193"/>
    </location>
</feature>
<dbReference type="Gene3D" id="1.10.287.470">
    <property type="entry name" value="Helix hairpin bin"/>
    <property type="match status" value="1"/>
</dbReference>
<sequence>MKYSISIIALLLAATTLSGCQKQDENTAEAPRPVLSVVAAETPADTLRLPGTIQPKFETQLGFRVLGRLIARNVSVGDVVKKGDVVAAIDPLSLELAVRSSQSDLSNAQAGLRNAQSTQQRQLLLAESRSGTAAALEQAQQGLKTAIASVAKAQANLDKANEQLGYAQLHAEFDGVVTATSAEVGQIVSAGQVVVTIARPDERDAVVDVPQAAAGKLQAGAPFEVSLQLDPSIRTSGTVREIAPAADAATRTRRTKIALADPPEAFRLGSVVTVSATISAKPRIVLPASAILFRDGATSVWIVDAAARKVIIRPVSVADPVVPGGVVTIADGVHPGDRVVVAGVNKLKDGQAIKIDQEINQ</sequence>
<keyword evidence="3" id="KW-0732">Signal</keyword>
<dbReference type="Proteomes" id="UP000287687">
    <property type="component" value="Unassembled WGS sequence"/>
</dbReference>
<comment type="similarity">
    <text evidence="1">Belongs to the membrane fusion protein (MFP) (TC 8.A.1) family.</text>
</comment>
<keyword evidence="7" id="KW-1185">Reference proteome</keyword>
<dbReference type="PROSITE" id="PS51257">
    <property type="entry name" value="PROKAR_LIPOPROTEIN"/>
    <property type="match status" value="1"/>
</dbReference>
<evidence type="ECO:0000259" key="4">
    <source>
        <dbReference type="Pfam" id="PF25917"/>
    </source>
</evidence>
<feature type="chain" id="PRO_5019288486" evidence="3">
    <location>
        <begin position="20"/>
        <end position="361"/>
    </location>
</feature>
<evidence type="ECO:0000313" key="7">
    <source>
        <dbReference type="Proteomes" id="UP000287687"/>
    </source>
</evidence>
<dbReference type="InterPro" id="IPR006143">
    <property type="entry name" value="RND_pump_MFP"/>
</dbReference>
<dbReference type="Gene3D" id="2.40.30.170">
    <property type="match status" value="1"/>
</dbReference>
<feature type="coiled-coil region" evidence="2">
    <location>
        <begin position="136"/>
        <end position="163"/>
    </location>
</feature>
<dbReference type="Gene3D" id="2.40.50.100">
    <property type="match status" value="1"/>
</dbReference>
<proteinExistence type="inferred from homology"/>
<evidence type="ECO:0000256" key="2">
    <source>
        <dbReference type="SAM" id="Coils"/>
    </source>
</evidence>
<dbReference type="AlphaFoldDB" id="A0A444LIB6"/>
<gene>
    <name evidence="6" type="ORF">EPK99_09270</name>
</gene>
<dbReference type="Pfam" id="PF25917">
    <property type="entry name" value="BSH_RND"/>
    <property type="match status" value="1"/>
</dbReference>
<dbReference type="GO" id="GO:1990281">
    <property type="term" value="C:efflux pump complex"/>
    <property type="evidence" value="ECO:0007669"/>
    <property type="project" value="TreeGrafter"/>
</dbReference>